<accession>J5KAL2</accession>
<sequence>MKKILILLISFNLSAQIDWSNDNTCNISSNNEMIDLIVSNMTLEQKVGQVIMPDIDDVTPQEAKDYFLGSILNGGGKFPNKNKYSSIDDWKQLSQEFYNASPIVNEKIIPILWGTDAVHGHNNVIGATIFPHNIGLGAANNTDLMEKIGSAVAKEVLSTGIPWTFAPTIAVPQDSRWGRTYEGFSEDPQIVSDLGEATIIGLQGFGDNFLGDYKILATAKHFVGDGGTDKGVDQGNTITSEFDLKETHGFPYYAAIDACVQTIMASFNSWNGDKMHGSSYLLNDVLRDQMGFKGLVVGDWNGHGQLPSCTNKSCPEAFNAGVDIFMVPQDWKELYKNTLDDVKNGTISTARLDQAVKRILQVKYNIGLLSGKKHYEFSENFVGDSNHRLIARQAVRESLVLLKNNNKTLPIKSNKHILIIGQASKEIKYQMGGWTVSWQARDTVNTDYPNTKSIFEELSDSLASIGSTSEYSIDGSYKKKPDAVIFVYGEQPYAEGDGDRENFFYMPEDKNLINTMNNFKASETPTISLFLSGRPLIVNEELNASDAFVSLWLPGTAIEGISDVLLSNKDDSINYDFVGKLSYTWPKFNNAEKKNDINLFNFGYGLTYQDNIYISELEVEQKYIKKDEIIAFLGSAYPPSAEVLNINWNYEKVTSNIVNDPDYGVSLSRFDYKKQDDARKIIFKPSKNYTEWMISSVIEEDISHMEQGQIEIELKVNKSSIEPLLFAMACTKNSIEINKSQSSICKTEIALSSLFKETQEWQKVYIPLSCFKNKDFNLSKVKERAILRTNGSWAIDIHSIKYLNNKNSQDCNLQKL</sequence>
<dbReference type="InterPro" id="IPR036962">
    <property type="entry name" value="Glyco_hydro_3_N_sf"/>
</dbReference>
<dbReference type="GO" id="GO:0008422">
    <property type="term" value="F:beta-glucosidase activity"/>
    <property type="evidence" value="ECO:0007669"/>
    <property type="project" value="TreeGrafter"/>
</dbReference>
<evidence type="ECO:0000256" key="1">
    <source>
        <dbReference type="ARBA" id="ARBA00022801"/>
    </source>
</evidence>
<keyword evidence="1" id="KW-0378">Hydrolase</keyword>
<feature type="domain" description="Glycoside hydrolase family 3 N-terminal" evidence="2">
    <location>
        <begin position="42"/>
        <end position="362"/>
    </location>
</feature>
<dbReference type="PANTHER" id="PTHR30620">
    <property type="entry name" value="PERIPLASMIC BETA-GLUCOSIDASE-RELATED"/>
    <property type="match status" value="1"/>
</dbReference>
<feature type="domain" description="Glycoside hydrolase family 3 C-terminal" evidence="3">
    <location>
        <begin position="399"/>
        <end position="608"/>
    </location>
</feature>
<dbReference type="InterPro" id="IPR041443">
    <property type="entry name" value="Exop_C"/>
</dbReference>
<dbReference type="PANTHER" id="PTHR30620:SF77">
    <property type="entry name" value="LYSOSOMAL BETA GLUCOSIDASE-LIKE"/>
    <property type="match status" value="1"/>
</dbReference>
<feature type="domain" description="ExoP galactose-binding-like" evidence="4">
    <location>
        <begin position="652"/>
        <end position="801"/>
    </location>
</feature>
<evidence type="ECO:0000313" key="5">
    <source>
        <dbReference type="EMBL" id="EJP72448.1"/>
    </source>
</evidence>
<organism evidence="5 6">
    <name type="scientific">SAR86 cluster bacterium SAR86B</name>
    <dbReference type="NCBI Taxonomy" id="1123867"/>
    <lineage>
        <taxon>Bacteria</taxon>
        <taxon>Pseudomonadati</taxon>
        <taxon>Pseudomonadota</taxon>
        <taxon>Gammaproteobacteria</taxon>
        <taxon>SAR86 cluster</taxon>
    </lineage>
</organism>
<dbReference type="SUPFAM" id="SSF52279">
    <property type="entry name" value="Beta-D-glucan exohydrolase, C-terminal domain"/>
    <property type="match status" value="1"/>
</dbReference>
<evidence type="ECO:0000313" key="6">
    <source>
        <dbReference type="Proteomes" id="UP000010116"/>
    </source>
</evidence>
<dbReference type="InterPro" id="IPR001764">
    <property type="entry name" value="Glyco_hydro_3_N"/>
</dbReference>
<gene>
    <name evidence="5" type="ORF">NT02SARS_1301</name>
</gene>
<dbReference type="Gene3D" id="2.60.120.430">
    <property type="entry name" value="Galactose-binding lectin"/>
    <property type="match status" value="1"/>
</dbReference>
<dbReference type="Pfam" id="PF18559">
    <property type="entry name" value="Exop_C"/>
    <property type="match status" value="1"/>
</dbReference>
<dbReference type="InterPro" id="IPR036881">
    <property type="entry name" value="Glyco_hydro_3_C_sf"/>
</dbReference>
<dbReference type="Gene3D" id="3.20.20.300">
    <property type="entry name" value="Glycoside hydrolase, family 3, N-terminal domain"/>
    <property type="match status" value="1"/>
</dbReference>
<dbReference type="Pfam" id="PF00933">
    <property type="entry name" value="Glyco_hydro_3"/>
    <property type="match status" value="1"/>
</dbReference>
<evidence type="ECO:0000259" key="3">
    <source>
        <dbReference type="Pfam" id="PF01915"/>
    </source>
</evidence>
<reference evidence="5 6" key="1">
    <citation type="journal article" date="2012" name="ISME J.">
        <title>Genomic insights to SAR86, an abundant and uncultivated marine bacterial lineage.</title>
        <authorList>
            <person name="Dupont C.L."/>
            <person name="Rusch D.B."/>
            <person name="Yooseph S."/>
            <person name="Lombardo M.J."/>
            <person name="Richter R.A."/>
            <person name="Valas R."/>
            <person name="Novotny M."/>
            <person name="Yee-Greenbaum J."/>
            <person name="Selengut J.D."/>
            <person name="Haft D.H."/>
            <person name="Halpern A.L."/>
            <person name="Lasken R.S."/>
            <person name="Nealson K."/>
            <person name="Friedman R."/>
            <person name="Venter J.C."/>
        </authorList>
    </citation>
    <scope>NUCLEOTIDE SEQUENCE [LARGE SCALE GENOMIC DNA]</scope>
</reference>
<protein>
    <submittedName>
        <fullName evidence="5">Glucan 1,4-beta-glucosidase</fullName>
    </submittedName>
</protein>
<dbReference type="AlphaFoldDB" id="J5KAL2"/>
<dbReference type="InterPro" id="IPR051915">
    <property type="entry name" value="Cellulose_Degrad_GH3"/>
</dbReference>
<evidence type="ECO:0000259" key="2">
    <source>
        <dbReference type="Pfam" id="PF00933"/>
    </source>
</evidence>
<dbReference type="Pfam" id="PF01915">
    <property type="entry name" value="Glyco_hydro_3_C"/>
    <property type="match status" value="1"/>
</dbReference>
<name>J5KAL2_9GAMM</name>
<evidence type="ECO:0000259" key="4">
    <source>
        <dbReference type="Pfam" id="PF18559"/>
    </source>
</evidence>
<dbReference type="GO" id="GO:0009251">
    <property type="term" value="P:glucan catabolic process"/>
    <property type="evidence" value="ECO:0007669"/>
    <property type="project" value="TreeGrafter"/>
</dbReference>
<dbReference type="Gene3D" id="3.40.50.1700">
    <property type="entry name" value="Glycoside hydrolase family 3 C-terminal domain"/>
    <property type="match status" value="1"/>
</dbReference>
<dbReference type="EMBL" id="JH611193">
    <property type="protein sequence ID" value="EJP72448.1"/>
    <property type="molecule type" value="Genomic_DNA"/>
</dbReference>
<dbReference type="Proteomes" id="UP000010116">
    <property type="component" value="Unassembled WGS sequence"/>
</dbReference>
<dbReference type="PRINTS" id="PR00133">
    <property type="entry name" value="GLHYDRLASE3"/>
</dbReference>
<dbReference type="HOGENOM" id="CLU_004542_9_1_6"/>
<proteinExistence type="predicted"/>
<dbReference type="InterPro" id="IPR017853">
    <property type="entry name" value="GH"/>
</dbReference>
<dbReference type="InterPro" id="IPR002772">
    <property type="entry name" value="Glyco_hydro_3_C"/>
</dbReference>
<dbReference type="SUPFAM" id="SSF51445">
    <property type="entry name" value="(Trans)glycosidases"/>
    <property type="match status" value="1"/>
</dbReference>